<dbReference type="STRING" id="1459.AF332_11180"/>
<sequence length="1940" mass="216943">MGESNRLNGLKTIMSRITTMSEAETALNGVNIAIKDMGGNVRPVSSILEELAGKWTGLNDEQRQNLGVTLAGRYQLSRFLALMNNFSIATEATSVAMDSQGSSMREQAKYADSLEGRINRLDTAWNKLTLSAGSAVMTDGLIAIVESLNDLATISSKAIDTFGLLSGVFGTLGVVTVLLSSKLRNFAASLILGTQGMTRAQLASAGLTASMTRLGIATNGAKAALRGLVAATGVGLVFAGIGIAIEKLIGLYSDARQKQEEFEDSQKKNIEALTSNKQRTEELIDSYKKLSAQRNGDNWSNDKEKEYLQIQQQLGEIFPNLIEEMDATGQYHIKNAEEIDKEVQATKELLELKREEIRLNALNTFEENIDDREGFLGLEKKVEAKKKQLQDMAKHDFKQSYVNQVKQELLQLENELAQSSLKINDEVLKVAEAYNKLDIDPTISKNIQNFVNSLDLSDIDDPAKLEAYSIEISKFADAMQRAYESGDKSGFEKARNSLTSYAQKMGATKVEAESLDISFKKVKEENDRLANATYAGADGMGALETSMDGAGDSADKLAKSYDDAISNIESLNGIINDLNENHAVSADTISTMMEKYPELLAYIDDEAKLREEVNKLINAENDIALDAISKKLEGNEQYFTKIKKANNDLVNTLAKGYNVDLTNTKTLAQFKASINANLIKKLGSDWASYYDVQTRTFTEAGRKMMETMSYAEAANSPQLRAISEYEASMKSLTESLRSITAGSGFGNLDSSGIKDVASSTSKAYENATYVSDKFKIAIENVNFELEKQNQLQSKFPKHSKQYQNSIKKEIELMKQKKKLLEDQARSLNGQIRSGNIQQTGIIKGSGGGSSSYSTGSVTNVSNVSAADLNKYLKGKLSGMGNALIAAGKANGIDPAFLAAIAMHETGNGSSNAIRTKNNAFGIMSSKGGLRSFSSVAESIEYTADMLRRLYTSKGLTSVEAIQKKYAPVGVANDPTGLNKNWVNGVNKFWSQFTGTVNSVGASVASSASKSVADYYLKNFRVTSSFNEDRGSYNHKGLDLANGRQGDPVKALNNGKVITAAYSKSAGYWVVVQQDDGTVAKYMHMQKGLNVKAGQRVSAGQQLGKVGNTGQSTGAHLHLQIESGGKPVDPQTYMQQLSAVTSSSVADQMQLIDQAKSELIDLKMDALDIENQIAQLQMELINSQLAQYDLVVRQIQSHLKIYQANQNKYLESQSEYYKGNLQSQINLLTSQRKVYQDEMKFISDQVRLNKGLTEAQKSELEAKLLDVRDAFYDVHTQVNALEWEKTLASLARYGDEVEKLDYKLQLSKQQQELYNKASREYIDLQNHQKRYHHEKIVAMEREKAMIDQVRASQNLDEQQKKELNDRYLELKVSILEAQDAMQELANEASQLKLDNVLKQIEKVSEKISKQLDKIDDSIHMADPEDEEAILQLNRDRLDVLLSQRKAILENIDSLNAIRKELAGNDEALQQNAEEIQKWKDSLSDIDVSIFDQKESIEEIYESIADSYIEAMKEAYDAEREIKLKQLDDIRKKEEKAHNDKMKELDEQSKAIDEQYDKQLRALDDQEASDDYEKELGKKQTEAQKLQDKINALAMDDSEWAKKEKLRLEEELAEQLEDIEEFKNDRALELRRQALQDERDAKQEQLDKEREMENDAWEKRQEELDKQREQIEQFYEDLLEDEREWAKIREDIMNGNIDYYKDKLTEMAKYVSDNGKILGDSISKNIADALNRAKENISAISESIKKLFQDVDNTTSGQDKYAEDKENDRDQEEANQPEKNKTGKIIIKKPIKLWTRKNGKLQYVRGLNPGEVYRVYGYDDKWGGQFNVGKNHWVTNMPHHVQFQQFKSGGYTGNDEGLAMLHEKELVLNKEDTKNMLESVKLLRSMVKIPDLTSILGGLKLATPDSQIVYNLNFNIDTLTGDKQGGKVAFGELVKGLKKIGK</sequence>
<organism evidence="5 6">
    <name type="scientific">Sporosarcina globispora</name>
    <name type="common">Bacillus globisporus</name>
    <dbReference type="NCBI Taxonomy" id="1459"/>
    <lineage>
        <taxon>Bacteria</taxon>
        <taxon>Bacillati</taxon>
        <taxon>Bacillota</taxon>
        <taxon>Bacilli</taxon>
        <taxon>Bacillales</taxon>
        <taxon>Caryophanaceae</taxon>
        <taxon>Sporosarcina</taxon>
    </lineage>
</organism>
<dbReference type="SUPFAM" id="SSF51261">
    <property type="entry name" value="Duplicated hybrid motif"/>
    <property type="match status" value="1"/>
</dbReference>
<dbReference type="InterPro" id="IPR010090">
    <property type="entry name" value="Phage_tape_meas"/>
</dbReference>
<feature type="coiled-coil region" evidence="1">
    <location>
        <begin position="263"/>
        <end position="290"/>
    </location>
</feature>
<dbReference type="InterPro" id="IPR011055">
    <property type="entry name" value="Dup_hybrid_motif"/>
</dbReference>
<feature type="region of interest" description="Disordered" evidence="2">
    <location>
        <begin position="1636"/>
        <end position="1662"/>
    </location>
</feature>
<keyword evidence="3" id="KW-1133">Transmembrane helix</keyword>
<dbReference type="InterPro" id="IPR030392">
    <property type="entry name" value="S74_ICA"/>
</dbReference>
<dbReference type="Pfam" id="PF01832">
    <property type="entry name" value="Glucosaminidase"/>
    <property type="match status" value="1"/>
</dbReference>
<dbReference type="CDD" id="cd12797">
    <property type="entry name" value="M23_peptidase"/>
    <property type="match status" value="1"/>
</dbReference>
<feature type="coiled-coil region" evidence="1">
    <location>
        <begin position="803"/>
        <end position="830"/>
    </location>
</feature>
<evidence type="ECO:0000313" key="5">
    <source>
        <dbReference type="EMBL" id="KON87332.1"/>
    </source>
</evidence>
<feature type="domain" description="Peptidase S74" evidence="4">
    <location>
        <begin position="253"/>
        <end position="359"/>
    </location>
</feature>
<keyword evidence="3" id="KW-0812">Transmembrane</keyword>
<keyword evidence="6" id="KW-1185">Reference proteome</keyword>
<dbReference type="InterPro" id="IPR050570">
    <property type="entry name" value="Cell_wall_metabolism_enzyme"/>
</dbReference>
<feature type="transmembrane region" description="Helical" evidence="3">
    <location>
        <begin position="223"/>
        <end position="245"/>
    </location>
</feature>
<evidence type="ECO:0000259" key="4">
    <source>
        <dbReference type="PROSITE" id="PS51688"/>
    </source>
</evidence>
<keyword evidence="1" id="KW-0175">Coiled coil</keyword>
<name>A0A0M0GCR5_SPOGL</name>
<dbReference type="Pfam" id="PF01551">
    <property type="entry name" value="Peptidase_M23"/>
    <property type="match status" value="1"/>
</dbReference>
<dbReference type="InterPro" id="IPR016047">
    <property type="entry name" value="M23ase_b-sheet_dom"/>
</dbReference>
<gene>
    <name evidence="5" type="ORF">AF332_11180</name>
</gene>
<dbReference type="NCBIfam" id="TIGR01760">
    <property type="entry name" value="tape_meas_TP901"/>
    <property type="match status" value="1"/>
</dbReference>
<dbReference type="PANTHER" id="PTHR21666">
    <property type="entry name" value="PEPTIDASE-RELATED"/>
    <property type="match status" value="1"/>
</dbReference>
<reference evidence="6" key="1">
    <citation type="submission" date="2015-07" db="EMBL/GenBank/DDBJ databases">
        <title>Fjat-10036 dsm4.</title>
        <authorList>
            <person name="Liu B."/>
            <person name="Wang J."/>
            <person name="Zhu Y."/>
            <person name="Liu G."/>
            <person name="Chen Q."/>
            <person name="Chen Z."/>
            <person name="Lan J."/>
            <person name="Che J."/>
            <person name="Ge C."/>
            <person name="Shi H."/>
            <person name="Pan Z."/>
            <person name="Liu X."/>
        </authorList>
    </citation>
    <scope>NUCLEOTIDE SEQUENCE [LARGE SCALE GENOMIC DNA]</scope>
    <source>
        <strain evidence="6">DSM 4</strain>
    </source>
</reference>
<evidence type="ECO:0000256" key="3">
    <source>
        <dbReference type="SAM" id="Phobius"/>
    </source>
</evidence>
<keyword evidence="3" id="KW-0472">Membrane</keyword>
<comment type="caution">
    <text evidence="5">The sequence shown here is derived from an EMBL/GenBank/DDBJ whole genome shotgun (WGS) entry which is preliminary data.</text>
</comment>
<accession>A0A0M0GCR5</accession>
<feature type="coiled-coil region" evidence="1">
    <location>
        <begin position="1151"/>
        <end position="1178"/>
    </location>
</feature>
<dbReference type="EMBL" id="LGUF01000007">
    <property type="protein sequence ID" value="KON87332.1"/>
    <property type="molecule type" value="Genomic_DNA"/>
</dbReference>
<feature type="coiled-coil region" evidence="1">
    <location>
        <begin position="1359"/>
        <end position="1412"/>
    </location>
</feature>
<dbReference type="PANTHER" id="PTHR21666:SF270">
    <property type="entry name" value="MUREIN HYDROLASE ACTIVATOR ENVC"/>
    <property type="match status" value="1"/>
</dbReference>
<dbReference type="Proteomes" id="UP000037109">
    <property type="component" value="Unassembled WGS sequence"/>
</dbReference>
<dbReference type="PROSITE" id="PS51688">
    <property type="entry name" value="ICA"/>
    <property type="match status" value="1"/>
</dbReference>
<protein>
    <recommendedName>
        <fullName evidence="4">Peptidase S74 domain-containing protein</fullName>
    </recommendedName>
</protein>
<evidence type="ECO:0000256" key="2">
    <source>
        <dbReference type="SAM" id="MobiDB-lite"/>
    </source>
</evidence>
<evidence type="ECO:0000313" key="6">
    <source>
        <dbReference type="Proteomes" id="UP000037109"/>
    </source>
</evidence>
<dbReference type="Gene3D" id="2.70.70.10">
    <property type="entry name" value="Glucose Permease (Domain IIA)"/>
    <property type="match status" value="1"/>
</dbReference>
<feature type="transmembrane region" description="Helical" evidence="3">
    <location>
        <begin position="162"/>
        <end position="180"/>
    </location>
</feature>
<dbReference type="InterPro" id="IPR002901">
    <property type="entry name" value="MGlyc_endo_b_GlcNAc-like_dom"/>
</dbReference>
<evidence type="ECO:0000256" key="1">
    <source>
        <dbReference type="SAM" id="Coils"/>
    </source>
</evidence>
<dbReference type="OrthoDB" id="9813368at2"/>
<dbReference type="GO" id="GO:0004040">
    <property type="term" value="F:amidase activity"/>
    <property type="evidence" value="ECO:0007669"/>
    <property type="project" value="InterPro"/>
</dbReference>
<dbReference type="PATRIC" id="fig|1459.3.peg.2390"/>
<dbReference type="GO" id="GO:0004222">
    <property type="term" value="F:metalloendopeptidase activity"/>
    <property type="evidence" value="ECO:0007669"/>
    <property type="project" value="TreeGrafter"/>
</dbReference>
<feature type="region of interest" description="Disordered" evidence="2">
    <location>
        <begin position="1752"/>
        <end position="1780"/>
    </location>
</feature>
<proteinExistence type="predicted"/>